<dbReference type="PANTHER" id="PTHR40039:SF1">
    <property type="entry name" value="PROTEIN DLTD"/>
    <property type="match status" value="1"/>
</dbReference>
<evidence type="ECO:0000313" key="3">
    <source>
        <dbReference type="Proteomes" id="UP000003330"/>
    </source>
</evidence>
<reference evidence="2 3" key="1">
    <citation type="journal article" date="2014" name="Int. J. Syst. Evol. Microbiol.">
        <title>Phylogenomics and the dynamic genome evolution of the genus Streptococcus.</title>
        <authorList>
            <consortium name="The Broad Institute Genome Sequencing Platform"/>
            <person name="Richards V.P."/>
            <person name="Palmer S.R."/>
            <person name="Pavinski Bitar P.D."/>
            <person name="Qin X."/>
            <person name="Weinstock G.M."/>
            <person name="Highlander S.K."/>
            <person name="Town C.D."/>
            <person name="Burne R.A."/>
            <person name="Stanhope M.J."/>
        </authorList>
    </citation>
    <scope>NUCLEOTIDE SEQUENCE [LARGE SCALE GENOMIC DNA]</scope>
    <source>
        <strain evidence="2 3">707-05</strain>
    </source>
</reference>
<proteinExistence type="inferred from homology"/>
<dbReference type="AlphaFoldDB" id="G5K678"/>
<dbReference type="NCBIfam" id="TIGR04092">
    <property type="entry name" value="LTA_DltD"/>
    <property type="match status" value="1"/>
</dbReference>
<dbReference type="EMBL" id="AEUX02000008">
    <property type="protein sequence ID" value="EHI68710.1"/>
    <property type="molecule type" value="Genomic_DNA"/>
</dbReference>
<dbReference type="Pfam" id="PF04914">
    <property type="entry name" value="DltD"/>
    <property type="match status" value="1"/>
</dbReference>
<comment type="caution">
    <text evidence="2">The sequence shown here is derived from an EMBL/GenBank/DDBJ whole genome shotgun (WGS) entry which is preliminary data.</text>
</comment>
<dbReference type="InterPro" id="IPR023896">
    <property type="entry name" value="LTA_DltD"/>
</dbReference>
<keyword evidence="1" id="KW-0472">Membrane</keyword>
<dbReference type="UniPathway" id="UPA00556"/>
<dbReference type="RefSeq" id="WP_008090751.1">
    <property type="nucleotide sequence ID" value="NZ_AEUX02000008.1"/>
</dbReference>
<evidence type="ECO:0000256" key="1">
    <source>
        <dbReference type="PIRNR" id="PIRNR021438"/>
    </source>
</evidence>
<keyword evidence="1" id="KW-1003">Cell membrane</keyword>
<keyword evidence="3" id="KW-1185">Reference proteome</keyword>
<sequence>MLKKLFLLLGPLVIAICLVLITIFSFPTKLNYSLSQEKSNAVAISDSSFKNGLIKCQALSDPKHRFVPFFGSSEWSRMDGMHPSVLAEKYHRSYRPFLIGKRGSASLSQYYGMQQIAGDIKNKKAVFVISPQWFTPEGINAGAVQMYLSNSQVIAFLLQAKNDEESRFAANRLLALNPGVSKSDLLKKISQGQSLSDWDYKLLKLQYQVFLREESLFSFLGKSSNFEQKIMPRVLGLPKKFSYERLNELATKRGALATNNNRFGIKNSFYSKRIAPQYDFYKNFQCHNSYIASPEYNDFQLVLSEFAKEKTQVLFVITPVNKAWADYTGLNQTKYQEAVRKIKYQLKSQGFHRIADFSKFGGENYFMQDTIHIGWNGWLEFDKHVQPFLENDSPNPKYDLDPYYYSQDWATKKLESHF</sequence>
<protein>
    <recommendedName>
        <fullName evidence="1">Protein DltD</fullName>
    </recommendedName>
</protein>
<dbReference type="eggNOG" id="COG3966">
    <property type="taxonomic scope" value="Bacteria"/>
</dbReference>
<dbReference type="PANTHER" id="PTHR40039">
    <property type="entry name" value="PROTEIN DLTD"/>
    <property type="match status" value="1"/>
</dbReference>
<comment type="pathway">
    <text evidence="1">Cell wall biogenesis; lipoteichoic acid biosynthesis.</text>
</comment>
<gene>
    <name evidence="2" type="primary">dltD</name>
    <name evidence="2" type="ORF">STRIC_0565</name>
</gene>
<dbReference type="GO" id="GO:0070395">
    <property type="term" value="P:lipoteichoic acid biosynthetic process"/>
    <property type="evidence" value="ECO:0007669"/>
    <property type="project" value="UniProtKB-UniRule"/>
</dbReference>
<dbReference type="Proteomes" id="UP000003330">
    <property type="component" value="Unassembled WGS sequence"/>
</dbReference>
<comment type="similarity">
    <text evidence="1">Belongs to the DltD family.</text>
</comment>
<name>G5K678_9STRE</name>
<accession>G5K678</accession>
<dbReference type="STRING" id="764299.STRIC_0565"/>
<organism evidence="2 3">
    <name type="scientific">Streptococcus ictaluri 707-05</name>
    <dbReference type="NCBI Taxonomy" id="764299"/>
    <lineage>
        <taxon>Bacteria</taxon>
        <taxon>Bacillati</taxon>
        <taxon>Bacillota</taxon>
        <taxon>Bacilli</taxon>
        <taxon>Lactobacillales</taxon>
        <taxon>Streptococcaceae</taxon>
        <taxon>Streptococcus</taxon>
    </lineage>
</organism>
<dbReference type="InterPro" id="IPR006998">
    <property type="entry name" value="DltD"/>
</dbReference>
<evidence type="ECO:0000313" key="2">
    <source>
        <dbReference type="EMBL" id="EHI68710.1"/>
    </source>
</evidence>
<dbReference type="PIRSF" id="PIRSF021438">
    <property type="entry name" value="DltD"/>
    <property type="match status" value="1"/>
</dbReference>
<dbReference type="GO" id="GO:0005886">
    <property type="term" value="C:plasma membrane"/>
    <property type="evidence" value="ECO:0007669"/>
    <property type="project" value="UniProtKB-UniRule"/>
</dbReference>
<dbReference type="OrthoDB" id="1700484at2"/>